<accession>E4WQ10</accession>
<dbReference type="OrthoDB" id="346839at2759"/>
<feature type="compositionally biased region" description="Basic and acidic residues" evidence="3">
    <location>
        <begin position="272"/>
        <end position="299"/>
    </location>
</feature>
<feature type="compositionally biased region" description="Low complexity" evidence="3">
    <location>
        <begin position="103"/>
        <end position="114"/>
    </location>
</feature>
<dbReference type="PANTHER" id="PTHR19965">
    <property type="entry name" value="RNA AND EXPORT FACTOR BINDING PROTEIN"/>
    <property type="match status" value="1"/>
</dbReference>
<evidence type="ECO:0000256" key="3">
    <source>
        <dbReference type="SAM" id="MobiDB-lite"/>
    </source>
</evidence>
<dbReference type="Proteomes" id="UP000001307">
    <property type="component" value="Unassembled WGS sequence"/>
</dbReference>
<dbReference type="InParanoid" id="E4WQ10"/>
<reference evidence="5" key="1">
    <citation type="journal article" date="2010" name="Science">
        <title>Plasticity of animal genome architecture unmasked by rapid evolution of a pelagic tunicate.</title>
        <authorList>
            <person name="Denoeud F."/>
            <person name="Henriet S."/>
            <person name="Mungpakdee S."/>
            <person name="Aury J.M."/>
            <person name="Da Silva C."/>
            <person name="Brinkmann H."/>
            <person name="Mikhaleva J."/>
            <person name="Olsen L.C."/>
            <person name="Jubin C."/>
            <person name="Canestro C."/>
            <person name="Bouquet J.M."/>
            <person name="Danks G."/>
            <person name="Poulain J."/>
            <person name="Campsteijn C."/>
            <person name="Adamski M."/>
            <person name="Cross I."/>
            <person name="Yadetie F."/>
            <person name="Muffato M."/>
            <person name="Louis A."/>
            <person name="Butcher S."/>
            <person name="Tsagkogeorga G."/>
            <person name="Konrad A."/>
            <person name="Singh S."/>
            <person name="Jensen M.F."/>
            <person name="Cong E.H."/>
            <person name="Eikeseth-Otteraa H."/>
            <person name="Noel B."/>
            <person name="Anthouard V."/>
            <person name="Porcel B.M."/>
            <person name="Kachouri-Lafond R."/>
            <person name="Nishino A."/>
            <person name="Ugolini M."/>
            <person name="Chourrout P."/>
            <person name="Nishida H."/>
            <person name="Aasland R."/>
            <person name="Huzurbazar S."/>
            <person name="Westhof E."/>
            <person name="Delsuc F."/>
            <person name="Lehrach H."/>
            <person name="Reinhardt R."/>
            <person name="Weissenbach J."/>
            <person name="Roy S.W."/>
            <person name="Artiguenave F."/>
            <person name="Postlethwait J.H."/>
            <person name="Manak J.R."/>
            <person name="Thompson E.M."/>
            <person name="Jaillon O."/>
            <person name="Du Pasquier L."/>
            <person name="Boudinot P."/>
            <person name="Liberles D.A."/>
            <person name="Volff J.N."/>
            <person name="Philippe H."/>
            <person name="Lenhard B."/>
            <person name="Roest Crollius H."/>
            <person name="Wincker P."/>
            <person name="Chourrout D."/>
        </authorList>
    </citation>
    <scope>NUCLEOTIDE SEQUENCE [LARGE SCALE GENOMIC DNA]</scope>
</reference>
<protein>
    <recommendedName>
        <fullName evidence="4">RRM domain-containing protein</fullName>
    </recommendedName>
</protein>
<dbReference type="InterPro" id="IPR034784">
    <property type="entry name" value="PDIP3_RRM"/>
</dbReference>
<dbReference type="InterPro" id="IPR035979">
    <property type="entry name" value="RBD_domain_sf"/>
</dbReference>
<evidence type="ECO:0000313" key="6">
    <source>
        <dbReference type="Proteomes" id="UP000001307"/>
    </source>
</evidence>
<feature type="region of interest" description="Disordered" evidence="3">
    <location>
        <begin position="169"/>
        <end position="216"/>
    </location>
</feature>
<feature type="region of interest" description="Disordered" evidence="3">
    <location>
        <begin position="1"/>
        <end position="129"/>
    </location>
</feature>
<feature type="domain" description="RRM" evidence="4">
    <location>
        <begin position="313"/>
        <end position="384"/>
    </location>
</feature>
<proteinExistence type="predicted"/>
<dbReference type="GO" id="GO:0005634">
    <property type="term" value="C:nucleus"/>
    <property type="evidence" value="ECO:0007669"/>
    <property type="project" value="TreeGrafter"/>
</dbReference>
<evidence type="ECO:0000256" key="1">
    <source>
        <dbReference type="ARBA" id="ARBA00022884"/>
    </source>
</evidence>
<dbReference type="CDD" id="cd12681">
    <property type="entry name" value="RRM_SKAR"/>
    <property type="match status" value="1"/>
</dbReference>
<feature type="compositionally biased region" description="Basic and acidic residues" evidence="3">
    <location>
        <begin position="15"/>
        <end position="32"/>
    </location>
</feature>
<evidence type="ECO:0000256" key="2">
    <source>
        <dbReference type="PROSITE-ProRule" id="PRU00176"/>
    </source>
</evidence>
<dbReference type="PANTHER" id="PTHR19965:SF35">
    <property type="entry name" value="RNA ANNEALING PROTEIN YRA1"/>
    <property type="match status" value="1"/>
</dbReference>
<dbReference type="Gene3D" id="3.30.70.330">
    <property type="match status" value="1"/>
</dbReference>
<evidence type="ECO:0000259" key="4">
    <source>
        <dbReference type="PROSITE" id="PS50102"/>
    </source>
</evidence>
<dbReference type="EMBL" id="FN653015">
    <property type="protein sequence ID" value="CBY20044.1"/>
    <property type="molecule type" value="Genomic_DNA"/>
</dbReference>
<dbReference type="InterPro" id="IPR051229">
    <property type="entry name" value="ALYREF_mRNA_export"/>
</dbReference>
<organism evidence="5">
    <name type="scientific">Oikopleura dioica</name>
    <name type="common">Tunicate</name>
    <dbReference type="NCBI Taxonomy" id="34765"/>
    <lineage>
        <taxon>Eukaryota</taxon>
        <taxon>Metazoa</taxon>
        <taxon>Chordata</taxon>
        <taxon>Tunicata</taxon>
        <taxon>Appendicularia</taxon>
        <taxon>Copelata</taxon>
        <taxon>Oikopleuridae</taxon>
        <taxon>Oikopleura</taxon>
    </lineage>
</organism>
<keyword evidence="1 2" id="KW-0694">RNA-binding</keyword>
<dbReference type="SMART" id="SM00360">
    <property type="entry name" value="RRM"/>
    <property type="match status" value="1"/>
</dbReference>
<dbReference type="PROSITE" id="PS50102">
    <property type="entry name" value="RRM"/>
    <property type="match status" value="1"/>
</dbReference>
<dbReference type="InterPro" id="IPR000504">
    <property type="entry name" value="RRM_dom"/>
</dbReference>
<keyword evidence="6" id="KW-1185">Reference proteome</keyword>
<dbReference type="AlphaFoldDB" id="E4WQ10"/>
<dbReference type="Pfam" id="PF00076">
    <property type="entry name" value="RRM_1"/>
    <property type="match status" value="1"/>
</dbReference>
<feature type="compositionally biased region" description="Polar residues" evidence="3">
    <location>
        <begin position="77"/>
        <end position="99"/>
    </location>
</feature>
<name>E4WQ10_OIKDI</name>
<dbReference type="GO" id="GO:0003729">
    <property type="term" value="F:mRNA binding"/>
    <property type="evidence" value="ECO:0007669"/>
    <property type="project" value="TreeGrafter"/>
</dbReference>
<gene>
    <name evidence="5" type="ORF">GSOID_T00000026001</name>
</gene>
<evidence type="ECO:0000313" key="5">
    <source>
        <dbReference type="EMBL" id="CBY20044.1"/>
    </source>
</evidence>
<dbReference type="SUPFAM" id="SSF54928">
    <property type="entry name" value="RNA-binding domain, RBD"/>
    <property type="match status" value="1"/>
</dbReference>
<dbReference type="GO" id="GO:0006406">
    <property type="term" value="P:mRNA export from nucleus"/>
    <property type="evidence" value="ECO:0007669"/>
    <property type="project" value="TreeGrafter"/>
</dbReference>
<sequence length="440" mass="48614">MVSVKSRLGSVVKQNRSEHDDRSGERENDRSVSTKLSSTSRPTRGVFGANFINGYLGGGATKPTSRVSKEPAKKKPTQVSLKSGSLVQVVKRNNSSTGDLKSRLGSSSSSRKISTGGMRCDELEPPARKPNAIFNKSKLENFKLSVKNDPSGLLGIDLNNVSLKRRISNDNVSHGNKKYGNLKRTVPNQSASDSEDSESEEIERPKRKISTKKKEDRALYKSALNDVLETKKKARSALESRKRASRQKVAEMDSDSSDEPSPNKKSRKAKQKKEESDEEKVFVPIRRPGERGKSAAKDELDSDEDSHSPIEGYRLQVTNLNASVSESDLVDLFCAIGAVRDSRLQSTGEAIVTFVKRAAAMAAITKYNGRELDGQKISVNPFRIMELPRKLPYQWRNEYPTKKPRVRQELVGEIHPSILLPAITGVTAEGSESVIFTVKV</sequence>
<feature type="compositionally biased region" description="Polar residues" evidence="3">
    <location>
        <begin position="33"/>
        <end position="42"/>
    </location>
</feature>
<dbReference type="InterPro" id="IPR012677">
    <property type="entry name" value="Nucleotide-bd_a/b_plait_sf"/>
</dbReference>
<feature type="region of interest" description="Disordered" evidence="3">
    <location>
        <begin position="235"/>
        <end position="309"/>
    </location>
</feature>